<keyword evidence="3" id="KW-1185">Reference proteome</keyword>
<evidence type="ECO:0000259" key="1">
    <source>
        <dbReference type="PROSITE" id="PS51186"/>
    </source>
</evidence>
<proteinExistence type="predicted"/>
<comment type="caution">
    <text evidence="2">The sequence shown here is derived from an EMBL/GenBank/DDBJ whole genome shotgun (WGS) entry which is preliminary data.</text>
</comment>
<name>C4IHZ2_CLOBU</name>
<dbReference type="Pfam" id="PF00583">
    <property type="entry name" value="Acetyltransf_1"/>
    <property type="match status" value="1"/>
</dbReference>
<dbReference type="Proteomes" id="UP000003081">
    <property type="component" value="Unassembled WGS sequence"/>
</dbReference>
<dbReference type="EMBL" id="ACOM01000005">
    <property type="protein sequence ID" value="EEP54043.1"/>
    <property type="molecule type" value="Genomic_DNA"/>
</dbReference>
<dbReference type="PROSITE" id="PS51186">
    <property type="entry name" value="GNAT"/>
    <property type="match status" value="1"/>
</dbReference>
<feature type="domain" description="N-acetyltransferase" evidence="1">
    <location>
        <begin position="4"/>
        <end position="146"/>
    </location>
</feature>
<dbReference type="CDD" id="cd04301">
    <property type="entry name" value="NAT_SF"/>
    <property type="match status" value="1"/>
</dbReference>
<dbReference type="eggNOG" id="COG0456">
    <property type="taxonomic scope" value="Bacteria"/>
</dbReference>
<accession>C4IHZ2</accession>
<reference evidence="2 3" key="1">
    <citation type="submission" date="2009-08" db="EMBL/GenBank/DDBJ databases">
        <authorList>
            <person name="Shrivastava S."/>
            <person name="Brinkac L.B."/>
            <person name="Brown J.L."/>
            <person name="Bruce D.B."/>
            <person name="Detter C."/>
            <person name="Green L.D."/>
            <person name="Munk C.A."/>
            <person name="Rogers Y.C."/>
            <person name="Tapia R."/>
            <person name="Sims D.R."/>
            <person name="Smith L.A."/>
            <person name="Smith T.J."/>
            <person name="Sutton G."/>
            <person name="Brettin T."/>
        </authorList>
    </citation>
    <scope>NUCLEOTIDE SEQUENCE [LARGE SCALE GENOMIC DNA]</scope>
    <source>
        <strain evidence="3">E4 str. BoNT E BL5262</strain>
    </source>
</reference>
<dbReference type="GO" id="GO:0016747">
    <property type="term" value="F:acyltransferase activity, transferring groups other than amino-acyl groups"/>
    <property type="evidence" value="ECO:0007669"/>
    <property type="project" value="InterPro"/>
</dbReference>
<dbReference type="RefSeq" id="WP_003407436.1">
    <property type="nucleotide sequence ID" value="NZ_ACOM01000005.1"/>
</dbReference>
<dbReference type="HOGENOM" id="CLU_105077_1_2_9"/>
<dbReference type="SUPFAM" id="SSF55729">
    <property type="entry name" value="Acyl-CoA N-acyltransferases (Nat)"/>
    <property type="match status" value="1"/>
</dbReference>
<evidence type="ECO:0000313" key="2">
    <source>
        <dbReference type="EMBL" id="EEP54043.1"/>
    </source>
</evidence>
<organism evidence="2 3">
    <name type="scientific">Clostridium butyricum E4 str. BoNT E BL5262</name>
    <dbReference type="NCBI Taxonomy" id="632245"/>
    <lineage>
        <taxon>Bacteria</taxon>
        <taxon>Bacillati</taxon>
        <taxon>Bacillota</taxon>
        <taxon>Clostridia</taxon>
        <taxon>Eubacteriales</taxon>
        <taxon>Clostridiaceae</taxon>
        <taxon>Clostridium</taxon>
    </lineage>
</organism>
<sequence length="178" mass="21454">MNNYKFEKITVNDFDSLYEVMENSFPSIERRKYEEQKDLFYKDIYNVIGYKDNHDKVCAFLAFWKFKDFNFIEHFAVDDSLRGKGIGTKLLKKYLDNNNNNLTVLEVELPEDEISTRRIKYYERMGMELNEYDYLQPPLQKGKPLLPLKIMSYGKKMKYHEFSGLRDGLYKNVYKYSM</sequence>
<keyword evidence="2" id="KW-0808">Transferase</keyword>
<dbReference type="STRING" id="1492.ATN24_06565"/>
<protein>
    <submittedName>
        <fullName evidence="2">Acetyltransferase, GNAT family</fullName>
    </submittedName>
</protein>
<dbReference type="Gene3D" id="3.40.630.30">
    <property type="match status" value="1"/>
</dbReference>
<dbReference type="AlphaFoldDB" id="C4IHZ2"/>
<gene>
    <name evidence="2" type="ORF">CLP_2876</name>
</gene>
<dbReference type="InterPro" id="IPR000182">
    <property type="entry name" value="GNAT_dom"/>
</dbReference>
<dbReference type="InterPro" id="IPR016181">
    <property type="entry name" value="Acyl_CoA_acyltransferase"/>
</dbReference>
<evidence type="ECO:0000313" key="3">
    <source>
        <dbReference type="Proteomes" id="UP000003081"/>
    </source>
</evidence>